<evidence type="ECO:0000313" key="1">
    <source>
        <dbReference type="EMBL" id="KCZ64606.1"/>
    </source>
</evidence>
<dbReference type="Pfam" id="PF00805">
    <property type="entry name" value="Pentapeptide"/>
    <property type="match status" value="2"/>
</dbReference>
<dbReference type="PANTHER" id="PTHR14136">
    <property type="entry name" value="BTB_POZ DOMAIN-CONTAINING PROTEIN KCTD9"/>
    <property type="match status" value="1"/>
</dbReference>
<dbReference type="Gene3D" id="2.160.20.80">
    <property type="entry name" value="E3 ubiquitin-protein ligase SopA"/>
    <property type="match status" value="2"/>
</dbReference>
<dbReference type="OrthoDB" id="7626827at2"/>
<dbReference type="SUPFAM" id="SSF141571">
    <property type="entry name" value="Pentapeptide repeat-like"/>
    <property type="match status" value="2"/>
</dbReference>
<protein>
    <recommendedName>
        <fullName evidence="3">Pentapeptide repeat-containing protein</fullName>
    </recommendedName>
</protein>
<dbReference type="AlphaFoldDB" id="A0A059EA78"/>
<dbReference type="InterPro" id="IPR051082">
    <property type="entry name" value="Pentapeptide-BTB/POZ_domain"/>
</dbReference>
<dbReference type="STRING" id="1280948.HY36_12235"/>
<organism evidence="1 2">
    <name type="scientific">Hyphomonas atlantica</name>
    <dbReference type="NCBI Taxonomy" id="1280948"/>
    <lineage>
        <taxon>Bacteria</taxon>
        <taxon>Pseudomonadati</taxon>
        <taxon>Pseudomonadota</taxon>
        <taxon>Alphaproteobacteria</taxon>
        <taxon>Hyphomonadales</taxon>
        <taxon>Hyphomonadaceae</taxon>
        <taxon>Hyphomonas</taxon>
    </lineage>
</organism>
<dbReference type="PATRIC" id="fig|1280948.3.peg.679"/>
<gene>
    <name evidence="1" type="ORF">HY36_12235</name>
</gene>
<evidence type="ECO:0000313" key="2">
    <source>
        <dbReference type="Proteomes" id="UP000024547"/>
    </source>
</evidence>
<name>A0A059EA78_9PROT</name>
<dbReference type="Proteomes" id="UP000024547">
    <property type="component" value="Unassembled WGS sequence"/>
</dbReference>
<sequence>MFDPLNPEFDYRCGPGEDHQRMNAADFTGLDTVQFGVISNLTLTALLSDRLLKRVIFETSSLANCEAQSTTFDSCEFYSVKIDQGNFQDCTFVNCNFNAPGQSPSVISGMNLKGARFIDCDLSRVIFSRCDLSDCEFDNCLMDQTQLSTCEYSRHIAKESWICRFSLRRSIARKVTFASKRLNRAVFDHTHFVECDFSDADCIGASFIGSVFEACDLSNADLGEIDFSRGELIGTDLWGARNIYGAKILDTQLSALASSMGFSIRKDWDDEALF</sequence>
<dbReference type="EMBL" id="AWFH01000002">
    <property type="protein sequence ID" value="KCZ64606.1"/>
    <property type="molecule type" value="Genomic_DNA"/>
</dbReference>
<reference evidence="1 2" key="1">
    <citation type="journal article" date="2014" name="Antonie Van Leeuwenhoek">
        <title>Hyphomonas beringensis sp. nov. and Hyphomonas chukchiensis sp. nov., isolated from surface seawater of the Bering Sea and Chukchi Sea.</title>
        <authorList>
            <person name="Li C."/>
            <person name="Lai Q."/>
            <person name="Li G."/>
            <person name="Dong C."/>
            <person name="Wang J."/>
            <person name="Liao Y."/>
            <person name="Shao Z."/>
        </authorList>
    </citation>
    <scope>NUCLEOTIDE SEQUENCE [LARGE SCALE GENOMIC DNA]</scope>
    <source>
        <strain evidence="1 2">22II1-22F38</strain>
    </source>
</reference>
<comment type="caution">
    <text evidence="1">The sequence shown here is derived from an EMBL/GenBank/DDBJ whole genome shotgun (WGS) entry which is preliminary data.</text>
</comment>
<dbReference type="PANTHER" id="PTHR14136:SF17">
    <property type="entry name" value="BTB_POZ DOMAIN-CONTAINING PROTEIN KCTD9"/>
    <property type="match status" value="1"/>
</dbReference>
<keyword evidence="2" id="KW-1185">Reference proteome</keyword>
<dbReference type="InterPro" id="IPR001646">
    <property type="entry name" value="5peptide_repeat"/>
</dbReference>
<dbReference type="eggNOG" id="COG1357">
    <property type="taxonomic scope" value="Bacteria"/>
</dbReference>
<dbReference type="RefSeq" id="WP_035548473.1">
    <property type="nucleotide sequence ID" value="NZ_AWFH01000002.1"/>
</dbReference>
<evidence type="ECO:0008006" key="3">
    <source>
        <dbReference type="Google" id="ProtNLM"/>
    </source>
</evidence>
<accession>A0A059EA78</accession>
<proteinExistence type="predicted"/>